<feature type="active site" description="Nucleophile" evidence="14">
    <location>
        <position position="373"/>
    </location>
</feature>
<dbReference type="PROSITE" id="PS51686">
    <property type="entry name" value="SAM_MT_RSMB_NOP"/>
    <property type="match status" value="1"/>
</dbReference>
<dbReference type="PANTHER" id="PTHR22807">
    <property type="entry name" value="NOP2 YEAST -RELATED NOL1/NOP2/FMU SUN DOMAIN-CONTAINING"/>
    <property type="match status" value="1"/>
</dbReference>
<dbReference type="InterPro" id="IPR001678">
    <property type="entry name" value="MeTrfase_RsmB-F_NOP2_dom"/>
</dbReference>
<dbReference type="Pfam" id="PF22458">
    <property type="entry name" value="RsmF-B_ferredox"/>
    <property type="match status" value="1"/>
</dbReference>
<evidence type="ECO:0000259" key="15">
    <source>
        <dbReference type="PROSITE" id="PS51686"/>
    </source>
</evidence>
<dbReference type="SUPFAM" id="SSF48013">
    <property type="entry name" value="NusB-like"/>
    <property type="match status" value="1"/>
</dbReference>
<keyword evidence="8 14" id="KW-0808">Transferase</keyword>
<evidence type="ECO:0000256" key="4">
    <source>
        <dbReference type="ARBA" id="ARBA00012140"/>
    </source>
</evidence>
<dbReference type="PANTHER" id="PTHR22807:SF61">
    <property type="entry name" value="NOL1_NOP2_SUN FAMILY PROTEIN _ ANTITERMINATION NUSB DOMAIN-CONTAINING PROTEIN"/>
    <property type="match status" value="1"/>
</dbReference>
<dbReference type="Pfam" id="PF01029">
    <property type="entry name" value="NusB"/>
    <property type="match status" value="1"/>
</dbReference>
<keyword evidence="7 14" id="KW-0489">Methyltransferase</keyword>
<evidence type="ECO:0000256" key="13">
    <source>
        <dbReference type="ARBA" id="ARBA00047283"/>
    </source>
</evidence>
<evidence type="ECO:0000256" key="1">
    <source>
        <dbReference type="ARBA" id="ARBA00002724"/>
    </source>
</evidence>
<gene>
    <name evidence="17" type="primary">rsmB</name>
    <name evidence="17" type="ORF">J1836_007355</name>
    <name evidence="16" type="ORF">J1836_05470</name>
</gene>
<dbReference type="InterPro" id="IPR049560">
    <property type="entry name" value="MeTrfase_RsmB-F_NOP2_cat"/>
</dbReference>
<evidence type="ECO:0000256" key="2">
    <source>
        <dbReference type="ARBA" id="ARBA00004496"/>
    </source>
</evidence>
<sequence>MSARATAALCLQRVIYEGESLTEVLQDRAVANLNPQDQALLRDMCFGTLRWHERLSAILKKLVKKALKAADKDVECLLRIGLYQLIYQRKPDHAAVNETVKATKKLKKDWAGKLVNGVLRTFIRQQAELLVQADSSVTARYAFPDWLLKRIQIAWTDDWADILSASNTHAPMTLRVNQRVQTTAAYQALLQEAGIAAELVPVVDSALILQTPVGVEQLPGFFSGTVSVQDAAAQLAAQLLDCQAGMRVLDACAAPGGKTSHLLERTDGLHLIAIDESEARLKRVTENLTRLHLHAELVTADAGDTAAWWDGKLFDRILLDAPCSATGVIRRHPDIKVLRRDSDIAELQQEQEQLLNNLWHTLRPGGLLLYATCSILPEENSRQVEAFLAKQPDATLEPMSAVWGREQPAGRQLLPGEHATDGFYYALLCKAG</sequence>
<dbReference type="EMBL" id="JAFMPM010000006">
    <property type="protein sequence ID" value="MBO0612383.1"/>
    <property type="molecule type" value="Genomic_DNA"/>
</dbReference>
<comment type="catalytic activity">
    <reaction evidence="13">
        <text>cytidine(967) in 16S rRNA + S-adenosyl-L-methionine = 5-methylcytidine(967) in 16S rRNA + S-adenosyl-L-homocysteine + H(+)</text>
        <dbReference type="Rhea" id="RHEA:42748"/>
        <dbReference type="Rhea" id="RHEA-COMP:10219"/>
        <dbReference type="Rhea" id="RHEA-COMP:10220"/>
        <dbReference type="ChEBI" id="CHEBI:15378"/>
        <dbReference type="ChEBI" id="CHEBI:57856"/>
        <dbReference type="ChEBI" id="CHEBI:59789"/>
        <dbReference type="ChEBI" id="CHEBI:74483"/>
        <dbReference type="ChEBI" id="CHEBI:82748"/>
        <dbReference type="EC" id="2.1.1.176"/>
    </reaction>
</comment>
<dbReference type="GO" id="GO:0006355">
    <property type="term" value="P:regulation of DNA-templated transcription"/>
    <property type="evidence" value="ECO:0007669"/>
    <property type="project" value="InterPro"/>
</dbReference>
<evidence type="ECO:0000256" key="14">
    <source>
        <dbReference type="PROSITE-ProRule" id="PRU01023"/>
    </source>
</evidence>
<dbReference type="Gene3D" id="3.30.70.1170">
    <property type="entry name" value="Sun protein, domain 3"/>
    <property type="match status" value="1"/>
</dbReference>
<evidence type="ECO:0000256" key="3">
    <source>
        <dbReference type="ARBA" id="ARBA00007494"/>
    </source>
</evidence>
<dbReference type="CDD" id="cd02440">
    <property type="entry name" value="AdoMet_MTases"/>
    <property type="match status" value="1"/>
</dbReference>
<keyword evidence="6" id="KW-0698">rRNA processing</keyword>
<dbReference type="NCBIfam" id="NF011494">
    <property type="entry name" value="PRK14902.1"/>
    <property type="match status" value="1"/>
</dbReference>
<comment type="function">
    <text evidence="1">Specifically methylates the cytosine at position 967 (m5C967) of 16S rRNA.</text>
</comment>
<dbReference type="FunFam" id="3.40.50.150:FF:000022">
    <property type="entry name" value="Ribosomal RNA small subunit methyltransferase B"/>
    <property type="match status" value="1"/>
</dbReference>
<feature type="binding site" evidence="14">
    <location>
        <position position="320"/>
    </location>
    <ligand>
        <name>S-adenosyl-L-methionine</name>
        <dbReference type="ChEBI" id="CHEBI:59789"/>
    </ligand>
</feature>
<dbReference type="InterPro" id="IPR006027">
    <property type="entry name" value="NusB_RsmB_TIM44"/>
</dbReference>
<dbReference type="SUPFAM" id="SSF53335">
    <property type="entry name" value="S-adenosyl-L-methionine-dependent methyltransferases"/>
    <property type="match status" value="1"/>
</dbReference>
<keyword evidence="9 14" id="KW-0949">S-adenosyl-L-methionine</keyword>
<reference evidence="17" key="2">
    <citation type="submission" date="2021-04" db="EMBL/GenBank/DDBJ databases">
        <title>Complete Genome and methylome analysis of Thiothrix fructosivorans ATCC 49748.</title>
        <authorList>
            <person name="Fomenkov A."/>
            <person name="Sun L."/>
            <person name="Vincze T."/>
            <person name="Grabovich M.Y."/>
            <person name="Roberts R.J."/>
        </authorList>
    </citation>
    <scope>NUCLEOTIDE SEQUENCE</scope>
    <source>
        <strain evidence="17">ATCC 49748</strain>
    </source>
</reference>
<dbReference type="NCBIfam" id="TIGR00563">
    <property type="entry name" value="rsmB"/>
    <property type="match status" value="1"/>
</dbReference>
<dbReference type="NCBIfam" id="NF008149">
    <property type="entry name" value="PRK10901.1"/>
    <property type="match status" value="1"/>
</dbReference>
<dbReference type="RefSeq" id="WP_207250074.1">
    <property type="nucleotide sequence ID" value="NZ_JAFMPM010000006.1"/>
</dbReference>
<dbReference type="Gene3D" id="1.10.940.10">
    <property type="entry name" value="NusB-like"/>
    <property type="match status" value="1"/>
</dbReference>
<dbReference type="PRINTS" id="PR02008">
    <property type="entry name" value="RCMTFAMILY"/>
</dbReference>
<evidence type="ECO:0000256" key="10">
    <source>
        <dbReference type="ARBA" id="ARBA00022884"/>
    </source>
</evidence>
<dbReference type="AlphaFoldDB" id="A0A8B0SIV5"/>
<dbReference type="Gene3D" id="1.10.287.730">
    <property type="entry name" value="Helix hairpin bin"/>
    <property type="match status" value="1"/>
</dbReference>
<dbReference type="Proteomes" id="UP000664466">
    <property type="component" value="Unassembled WGS sequence"/>
</dbReference>
<dbReference type="GO" id="GO:0070475">
    <property type="term" value="P:rRNA base methylation"/>
    <property type="evidence" value="ECO:0007669"/>
    <property type="project" value="TreeGrafter"/>
</dbReference>
<keyword evidence="5" id="KW-0963">Cytoplasm</keyword>
<dbReference type="GO" id="GO:0005829">
    <property type="term" value="C:cytosol"/>
    <property type="evidence" value="ECO:0007669"/>
    <property type="project" value="TreeGrafter"/>
</dbReference>
<comment type="subcellular location">
    <subcellularLocation>
        <location evidence="2">Cytoplasm</location>
    </subcellularLocation>
</comment>
<dbReference type="GO" id="GO:0003723">
    <property type="term" value="F:RNA binding"/>
    <property type="evidence" value="ECO:0007669"/>
    <property type="project" value="UniProtKB-UniRule"/>
</dbReference>
<dbReference type="InterPro" id="IPR054728">
    <property type="entry name" value="RsmB-like_ferredoxin"/>
</dbReference>
<dbReference type="EMBL" id="CP072748">
    <property type="protein sequence ID" value="QTX12133.1"/>
    <property type="molecule type" value="Genomic_DNA"/>
</dbReference>
<feature type="binding site" evidence="14">
    <location>
        <position position="301"/>
    </location>
    <ligand>
        <name>S-adenosyl-L-methionine</name>
        <dbReference type="ChEBI" id="CHEBI:59789"/>
    </ligand>
</feature>
<protein>
    <recommendedName>
        <fullName evidence="4">16S rRNA (cytosine(967)-C(5))-methyltransferase</fullName>
        <ecNumber evidence="4">2.1.1.176</ecNumber>
    </recommendedName>
    <alternativeName>
        <fullName evidence="11">16S rRNA m5C967 methyltransferase</fullName>
    </alternativeName>
    <alternativeName>
        <fullName evidence="12">rRNA (cytosine-C(5)-)-methyltransferase RsmB</fullName>
    </alternativeName>
</protein>
<dbReference type="InterPro" id="IPR035926">
    <property type="entry name" value="NusB-like_sf"/>
</dbReference>
<evidence type="ECO:0000313" key="16">
    <source>
        <dbReference type="EMBL" id="MBO0612383.1"/>
    </source>
</evidence>
<dbReference type="Gene3D" id="3.40.50.150">
    <property type="entry name" value="Vaccinia Virus protein VP39"/>
    <property type="match status" value="1"/>
</dbReference>
<name>A0A8B0SIV5_9GAMM</name>
<reference evidence="16 18" key="1">
    <citation type="submission" date="2021-03" db="EMBL/GenBank/DDBJ databases">
        <title>Draft genome and methylome analysis of Thiotrix fructosivoruns ATCC 49748.</title>
        <authorList>
            <person name="Fomenkov A."/>
            <person name="Grabovich M.Y."/>
            <person name="Roberts R.J."/>
        </authorList>
    </citation>
    <scope>NUCLEOTIDE SEQUENCE [LARGE SCALE GENOMIC DNA]</scope>
    <source>
        <strain evidence="16 18">ATCC 49748</strain>
    </source>
</reference>
<accession>A0A8B0SIV5</accession>
<dbReference type="InterPro" id="IPR029063">
    <property type="entry name" value="SAM-dependent_MTases_sf"/>
</dbReference>
<feature type="binding site" evidence="14">
    <location>
        <begin position="252"/>
        <end position="258"/>
    </location>
    <ligand>
        <name>S-adenosyl-L-methionine</name>
        <dbReference type="ChEBI" id="CHEBI:59789"/>
    </ligand>
</feature>
<evidence type="ECO:0000256" key="12">
    <source>
        <dbReference type="ARBA" id="ARBA00031088"/>
    </source>
</evidence>
<feature type="binding site" evidence="14">
    <location>
        <position position="275"/>
    </location>
    <ligand>
        <name>S-adenosyl-L-methionine</name>
        <dbReference type="ChEBI" id="CHEBI:59789"/>
    </ligand>
</feature>
<evidence type="ECO:0000256" key="11">
    <source>
        <dbReference type="ARBA" id="ARBA00030399"/>
    </source>
</evidence>
<organism evidence="17">
    <name type="scientific">Thiothrix fructosivorans</name>
    <dbReference type="NCBI Taxonomy" id="111770"/>
    <lineage>
        <taxon>Bacteria</taxon>
        <taxon>Pseudomonadati</taxon>
        <taxon>Pseudomonadota</taxon>
        <taxon>Gammaproteobacteria</taxon>
        <taxon>Thiotrichales</taxon>
        <taxon>Thiotrichaceae</taxon>
        <taxon>Thiothrix</taxon>
    </lineage>
</organism>
<keyword evidence="10 14" id="KW-0694">RNA-binding</keyword>
<dbReference type="Pfam" id="PF01189">
    <property type="entry name" value="Methyltr_RsmB-F"/>
    <property type="match status" value="1"/>
</dbReference>
<dbReference type="InterPro" id="IPR023267">
    <property type="entry name" value="RCMT"/>
</dbReference>
<evidence type="ECO:0000256" key="7">
    <source>
        <dbReference type="ARBA" id="ARBA00022603"/>
    </source>
</evidence>
<evidence type="ECO:0000256" key="6">
    <source>
        <dbReference type="ARBA" id="ARBA00022552"/>
    </source>
</evidence>
<dbReference type="PROSITE" id="PS01153">
    <property type="entry name" value="NOL1_NOP2_SUN"/>
    <property type="match status" value="1"/>
</dbReference>
<proteinExistence type="inferred from homology"/>
<evidence type="ECO:0000256" key="8">
    <source>
        <dbReference type="ARBA" id="ARBA00022679"/>
    </source>
</evidence>
<evidence type="ECO:0000256" key="5">
    <source>
        <dbReference type="ARBA" id="ARBA00022490"/>
    </source>
</evidence>
<dbReference type="GO" id="GO:0009383">
    <property type="term" value="F:rRNA (cytosine-C5-)-methyltransferase activity"/>
    <property type="evidence" value="ECO:0007669"/>
    <property type="project" value="TreeGrafter"/>
</dbReference>
<feature type="domain" description="SAM-dependent MTase RsmB/NOP-type" evidence="15">
    <location>
        <begin position="162"/>
        <end position="431"/>
    </location>
</feature>
<dbReference type="InterPro" id="IPR018314">
    <property type="entry name" value="RsmB/NOL1/NOP2-like_CS"/>
</dbReference>
<dbReference type="InterPro" id="IPR004573">
    <property type="entry name" value="rRNA_ssu_MeTfrase_B"/>
</dbReference>
<keyword evidence="18" id="KW-1185">Reference proteome</keyword>
<evidence type="ECO:0000256" key="9">
    <source>
        <dbReference type="ARBA" id="ARBA00022691"/>
    </source>
</evidence>
<evidence type="ECO:0000313" key="17">
    <source>
        <dbReference type="EMBL" id="QTX12133.1"/>
    </source>
</evidence>
<dbReference type="EC" id="2.1.1.176" evidence="4"/>
<comment type="similarity">
    <text evidence="3 14">Belongs to the class I-like SAM-binding methyltransferase superfamily. RsmB/NOP family.</text>
</comment>
<evidence type="ECO:0000313" key="18">
    <source>
        <dbReference type="Proteomes" id="UP000664466"/>
    </source>
</evidence>